<sequence length="44" mass="5094">METYQYLHTLQRSKLTGLSRAKTKTTVDPKSQVHSQFIGNQEEL</sequence>
<feature type="region of interest" description="Disordered" evidence="1">
    <location>
        <begin position="20"/>
        <end position="44"/>
    </location>
</feature>
<name>A0A0E9XI92_ANGAN</name>
<reference evidence="2" key="1">
    <citation type="submission" date="2014-11" db="EMBL/GenBank/DDBJ databases">
        <authorList>
            <person name="Amaro Gonzalez C."/>
        </authorList>
    </citation>
    <scope>NUCLEOTIDE SEQUENCE</scope>
</reference>
<proteinExistence type="predicted"/>
<protein>
    <submittedName>
        <fullName evidence="2">Uncharacterized protein</fullName>
    </submittedName>
</protein>
<dbReference type="EMBL" id="GBXM01007027">
    <property type="protein sequence ID" value="JAI01551.1"/>
    <property type="molecule type" value="Transcribed_RNA"/>
</dbReference>
<feature type="compositionally biased region" description="Polar residues" evidence="1">
    <location>
        <begin position="24"/>
        <end position="44"/>
    </location>
</feature>
<organism evidence="2">
    <name type="scientific">Anguilla anguilla</name>
    <name type="common">European freshwater eel</name>
    <name type="synonym">Muraena anguilla</name>
    <dbReference type="NCBI Taxonomy" id="7936"/>
    <lineage>
        <taxon>Eukaryota</taxon>
        <taxon>Metazoa</taxon>
        <taxon>Chordata</taxon>
        <taxon>Craniata</taxon>
        <taxon>Vertebrata</taxon>
        <taxon>Euteleostomi</taxon>
        <taxon>Actinopterygii</taxon>
        <taxon>Neopterygii</taxon>
        <taxon>Teleostei</taxon>
        <taxon>Anguilliformes</taxon>
        <taxon>Anguillidae</taxon>
        <taxon>Anguilla</taxon>
    </lineage>
</organism>
<dbReference type="AlphaFoldDB" id="A0A0E9XI92"/>
<reference evidence="2" key="2">
    <citation type="journal article" date="2015" name="Fish Shellfish Immunol.">
        <title>Early steps in the European eel (Anguilla anguilla)-Vibrio vulnificus interaction in the gills: Role of the RtxA13 toxin.</title>
        <authorList>
            <person name="Callol A."/>
            <person name="Pajuelo D."/>
            <person name="Ebbesson L."/>
            <person name="Teles M."/>
            <person name="MacKenzie S."/>
            <person name="Amaro C."/>
        </authorList>
    </citation>
    <scope>NUCLEOTIDE SEQUENCE</scope>
</reference>
<accession>A0A0E9XI92</accession>
<evidence type="ECO:0000256" key="1">
    <source>
        <dbReference type="SAM" id="MobiDB-lite"/>
    </source>
</evidence>
<evidence type="ECO:0000313" key="2">
    <source>
        <dbReference type="EMBL" id="JAI01551.1"/>
    </source>
</evidence>